<dbReference type="PANTHER" id="PTHR42733:SF12">
    <property type="entry name" value="PROTEINASE"/>
    <property type="match status" value="1"/>
</dbReference>
<feature type="domain" description="DJ-1/PfpI" evidence="2">
    <location>
        <begin position="6"/>
        <end position="175"/>
    </location>
</feature>
<dbReference type="SUPFAM" id="SSF52317">
    <property type="entry name" value="Class I glutamine amidotransferase-like"/>
    <property type="match status" value="1"/>
</dbReference>
<comment type="similarity">
    <text evidence="1">Belongs to the peptidase C56 family.</text>
</comment>
<dbReference type="NCBIfam" id="TIGR01382">
    <property type="entry name" value="PfpI"/>
    <property type="match status" value="1"/>
</dbReference>
<sequence length="183" mass="20076">MANQNIAFLTANDGIEQVELTSPWKAVKEAGYEPHLIAIQSGTVQGRDGLDRQDTFDADKTLDQANPKDYLALVLPGGVANPDTLRAEKKALKFVQDMLHDEKVVAAICHAPWTLAEADVIKGRQLTSVHNIKTDLINAGGEWKDKDVVVCKGGPGILITSRTPDDLEIFNKTLLDYLKNKKD</sequence>
<dbReference type="HOGENOM" id="CLU_000445_44_4_5"/>
<evidence type="ECO:0000313" key="4">
    <source>
        <dbReference type="Proteomes" id="UP000008952"/>
    </source>
</evidence>
<dbReference type="Gene3D" id="3.40.50.880">
    <property type="match status" value="1"/>
</dbReference>
<dbReference type="Pfam" id="PF01965">
    <property type="entry name" value="DJ-1_PfpI"/>
    <property type="match status" value="1"/>
</dbReference>
<dbReference type="AlphaFoldDB" id="J1JVX3"/>
<dbReference type="EMBL" id="AIMB01000008">
    <property type="protein sequence ID" value="EJF89132.1"/>
    <property type="molecule type" value="Genomic_DNA"/>
</dbReference>
<reference evidence="3 4" key="1">
    <citation type="submission" date="2012-03" db="EMBL/GenBank/DDBJ databases">
        <title>The Genome Sequence of Bartonella tamiae Th239.</title>
        <authorList>
            <consortium name="The Broad Institute Genome Sequencing Platform"/>
            <consortium name="The Broad Institute Genome Sequencing Center for Infectious Disease"/>
            <person name="Feldgarden M."/>
            <person name="Kirby J."/>
            <person name="Kosoy M."/>
            <person name="Birtles R."/>
            <person name="Probert W.S."/>
            <person name="Chiaraviglio L."/>
            <person name="Young S.K."/>
            <person name="Zeng Q."/>
            <person name="Gargeya S."/>
            <person name="Fitzgerald M."/>
            <person name="Haas B."/>
            <person name="Abouelleil A."/>
            <person name="Alvarado L."/>
            <person name="Arachchi H.M."/>
            <person name="Berlin A."/>
            <person name="Chapman S.B."/>
            <person name="Gearin G."/>
            <person name="Goldberg J."/>
            <person name="Griggs A."/>
            <person name="Gujja S."/>
            <person name="Hansen M."/>
            <person name="Heiman D."/>
            <person name="Howarth C."/>
            <person name="Larimer J."/>
            <person name="Lui A."/>
            <person name="MacDonald P.J.P."/>
            <person name="McCowen C."/>
            <person name="Montmayeur A."/>
            <person name="Murphy C."/>
            <person name="Neiman D."/>
            <person name="Pearson M."/>
            <person name="Priest M."/>
            <person name="Roberts A."/>
            <person name="Saif S."/>
            <person name="Shea T."/>
            <person name="Sisk P."/>
            <person name="Stolte C."/>
            <person name="Sykes S."/>
            <person name="Wortman J."/>
            <person name="Nusbaum C."/>
            <person name="Birren B."/>
        </authorList>
    </citation>
    <scope>NUCLEOTIDE SEQUENCE [LARGE SCALE GENOMIC DNA]</scope>
    <source>
        <strain evidence="3 4">Th239</strain>
    </source>
</reference>
<organism evidence="3 4">
    <name type="scientific">Bartonella tamiae Th239</name>
    <dbReference type="NCBI Taxonomy" id="1094558"/>
    <lineage>
        <taxon>Bacteria</taxon>
        <taxon>Pseudomonadati</taxon>
        <taxon>Pseudomonadota</taxon>
        <taxon>Alphaproteobacteria</taxon>
        <taxon>Hyphomicrobiales</taxon>
        <taxon>Bartonellaceae</taxon>
        <taxon>Bartonella</taxon>
    </lineage>
</organism>
<evidence type="ECO:0000259" key="2">
    <source>
        <dbReference type="Pfam" id="PF01965"/>
    </source>
</evidence>
<dbReference type="PATRIC" id="fig|1094558.3.peg.1807"/>
<dbReference type="PANTHER" id="PTHR42733">
    <property type="entry name" value="DJ-1 PROTEIN"/>
    <property type="match status" value="1"/>
</dbReference>
<dbReference type="InterPro" id="IPR029062">
    <property type="entry name" value="Class_I_gatase-like"/>
</dbReference>
<evidence type="ECO:0000313" key="3">
    <source>
        <dbReference type="EMBL" id="EJF89132.1"/>
    </source>
</evidence>
<protein>
    <submittedName>
        <fullName evidence="3">PfpI family intracellular protease</fullName>
    </submittedName>
</protein>
<proteinExistence type="inferred from homology"/>
<keyword evidence="4" id="KW-1185">Reference proteome</keyword>
<evidence type="ECO:0000256" key="1">
    <source>
        <dbReference type="ARBA" id="ARBA00008542"/>
    </source>
</evidence>
<keyword evidence="3" id="KW-0645">Protease</keyword>
<gene>
    <name evidence="3" type="ORF">ME5_01683</name>
</gene>
<accession>J1JVX3</accession>
<dbReference type="InterPro" id="IPR002818">
    <property type="entry name" value="DJ-1/PfpI"/>
</dbReference>
<dbReference type="GO" id="GO:0008233">
    <property type="term" value="F:peptidase activity"/>
    <property type="evidence" value="ECO:0007669"/>
    <property type="project" value="UniProtKB-KW"/>
</dbReference>
<dbReference type="MEROPS" id="C56.001"/>
<dbReference type="Proteomes" id="UP000008952">
    <property type="component" value="Unassembled WGS sequence"/>
</dbReference>
<dbReference type="CDD" id="cd03134">
    <property type="entry name" value="GATase1_PfpI_like"/>
    <property type="match status" value="1"/>
</dbReference>
<dbReference type="STRING" id="1094558.ME5_01683"/>
<keyword evidence="3" id="KW-0378">Hydrolase</keyword>
<dbReference type="OrthoDB" id="9792284at2"/>
<name>J1JVX3_9HYPH</name>
<dbReference type="eggNOG" id="COG0693">
    <property type="taxonomic scope" value="Bacteria"/>
</dbReference>
<dbReference type="PROSITE" id="PS51276">
    <property type="entry name" value="PEPTIDASE_C56_PFPI"/>
    <property type="match status" value="1"/>
</dbReference>
<dbReference type="GO" id="GO:0006508">
    <property type="term" value="P:proteolysis"/>
    <property type="evidence" value="ECO:0007669"/>
    <property type="project" value="UniProtKB-KW"/>
</dbReference>
<dbReference type="RefSeq" id="WP_008040249.1">
    <property type="nucleotide sequence ID" value="NZ_JH725147.1"/>
</dbReference>
<comment type="caution">
    <text evidence="3">The sequence shown here is derived from an EMBL/GenBank/DDBJ whole genome shotgun (WGS) entry which is preliminary data.</text>
</comment>
<dbReference type="InterPro" id="IPR006286">
    <property type="entry name" value="C56_PfpI-like"/>
</dbReference>